<sequence length="446" mass="50546">MEQRQCRKRERIRDPAINIKRRSIDLKKVVILKGNIIHTPERSEFQCVKNGYLVAEDNEIQGIYQNLPGKYEGQLVTDWGDALIMPGMYDMHVHAPQYVYRGLGLDMQLMDWLNTYAFPTEARFQDPEYAKVYYRAFAQALKKNGTARAVIFSTIHWETTEILMDILEEEKVGGFAGKINMDTLSPDFLCEDSRQSLEDTRCWLERNINKRELVKPAVTPRFIPTCTTEVLEGLGELAKEFNVPVHSHISEDIGEMEIVRGRYPEYDNDGAVYDHFGLLTNHTVMAHFIYPTDEELRLVRDRGVTIAHCPQSNGNVAAGIPPIRRMLDMGIKVGLGSDIAGGYSPCIFRAMSEAVYLSKLCWLQSGKKDSFLTIPEAFYLGTKGGGQFFGKLGSFETGNELDALVIDDSSLNVKLDELTLEQRMERVIHLADDRNIVGRYVAGEKA</sequence>
<protein>
    <submittedName>
        <fullName evidence="6">Amidohydrolase family protein</fullName>
    </submittedName>
</protein>
<keyword evidence="2" id="KW-0479">Metal-binding</keyword>
<dbReference type="InterPro" id="IPR051607">
    <property type="entry name" value="Metallo-dep_hydrolases"/>
</dbReference>
<evidence type="ECO:0000256" key="2">
    <source>
        <dbReference type="ARBA" id="ARBA00022723"/>
    </source>
</evidence>
<evidence type="ECO:0000256" key="1">
    <source>
        <dbReference type="ARBA" id="ARBA00001947"/>
    </source>
</evidence>
<proteinExistence type="predicted"/>
<dbReference type="Proteomes" id="UP000823863">
    <property type="component" value="Unassembled WGS sequence"/>
</dbReference>
<comment type="cofactor">
    <cofactor evidence="1">
        <name>Zn(2+)</name>
        <dbReference type="ChEBI" id="CHEBI:29105"/>
    </cofactor>
</comment>
<dbReference type="SUPFAM" id="SSF51338">
    <property type="entry name" value="Composite domain of metallo-dependent hydrolases"/>
    <property type="match status" value="1"/>
</dbReference>
<reference evidence="6" key="1">
    <citation type="journal article" date="2021" name="PeerJ">
        <title>Extensive microbial diversity within the chicken gut microbiome revealed by metagenomics and culture.</title>
        <authorList>
            <person name="Gilroy R."/>
            <person name="Ravi A."/>
            <person name="Getino M."/>
            <person name="Pursley I."/>
            <person name="Horton D.L."/>
            <person name="Alikhan N.F."/>
            <person name="Baker D."/>
            <person name="Gharbi K."/>
            <person name="Hall N."/>
            <person name="Watson M."/>
            <person name="Adriaenssens E.M."/>
            <person name="Foster-Nyarko E."/>
            <person name="Jarju S."/>
            <person name="Secka A."/>
            <person name="Antonio M."/>
            <person name="Oren A."/>
            <person name="Chaudhuri R.R."/>
            <person name="La Ragione R."/>
            <person name="Hildebrand F."/>
            <person name="Pallen M.J."/>
        </authorList>
    </citation>
    <scope>NUCLEOTIDE SEQUENCE</scope>
    <source>
        <strain evidence="6">CHK198-12963</strain>
    </source>
</reference>
<dbReference type="Gene3D" id="3.20.20.140">
    <property type="entry name" value="Metal-dependent hydrolases"/>
    <property type="match status" value="1"/>
</dbReference>
<dbReference type="InterPro" id="IPR032466">
    <property type="entry name" value="Metal_Hydrolase"/>
</dbReference>
<gene>
    <name evidence="6" type="ORF">H9931_06140</name>
</gene>
<evidence type="ECO:0000313" key="6">
    <source>
        <dbReference type="EMBL" id="HJC66288.1"/>
    </source>
</evidence>
<dbReference type="AlphaFoldDB" id="A0A9D2PSB0"/>
<accession>A0A9D2PSB0</accession>
<dbReference type="PANTHER" id="PTHR11271">
    <property type="entry name" value="GUANINE DEAMINASE"/>
    <property type="match status" value="1"/>
</dbReference>
<dbReference type="PANTHER" id="PTHR11271:SF6">
    <property type="entry name" value="GUANINE DEAMINASE"/>
    <property type="match status" value="1"/>
</dbReference>
<keyword evidence="3" id="KW-0378">Hydrolase</keyword>
<evidence type="ECO:0000256" key="4">
    <source>
        <dbReference type="ARBA" id="ARBA00022833"/>
    </source>
</evidence>
<name>A0A9D2PSB0_9FIRM</name>
<dbReference type="SUPFAM" id="SSF51556">
    <property type="entry name" value="Metallo-dependent hydrolases"/>
    <property type="match status" value="1"/>
</dbReference>
<dbReference type="GO" id="GO:0008892">
    <property type="term" value="F:guanine deaminase activity"/>
    <property type="evidence" value="ECO:0007669"/>
    <property type="project" value="TreeGrafter"/>
</dbReference>
<keyword evidence="4" id="KW-0862">Zinc</keyword>
<dbReference type="EMBL" id="DWWB01000030">
    <property type="protein sequence ID" value="HJC66288.1"/>
    <property type="molecule type" value="Genomic_DNA"/>
</dbReference>
<dbReference type="InterPro" id="IPR006680">
    <property type="entry name" value="Amidohydro-rel"/>
</dbReference>
<dbReference type="GO" id="GO:0008270">
    <property type="term" value="F:zinc ion binding"/>
    <property type="evidence" value="ECO:0007669"/>
    <property type="project" value="TreeGrafter"/>
</dbReference>
<dbReference type="InterPro" id="IPR011059">
    <property type="entry name" value="Metal-dep_hydrolase_composite"/>
</dbReference>
<dbReference type="GO" id="GO:0046098">
    <property type="term" value="P:guanine metabolic process"/>
    <property type="evidence" value="ECO:0007669"/>
    <property type="project" value="TreeGrafter"/>
</dbReference>
<evidence type="ECO:0000256" key="3">
    <source>
        <dbReference type="ARBA" id="ARBA00022801"/>
    </source>
</evidence>
<evidence type="ECO:0000259" key="5">
    <source>
        <dbReference type="Pfam" id="PF01979"/>
    </source>
</evidence>
<dbReference type="Pfam" id="PF01979">
    <property type="entry name" value="Amidohydro_1"/>
    <property type="match status" value="1"/>
</dbReference>
<evidence type="ECO:0000313" key="7">
    <source>
        <dbReference type="Proteomes" id="UP000823863"/>
    </source>
</evidence>
<dbReference type="GO" id="GO:0005829">
    <property type="term" value="C:cytosol"/>
    <property type="evidence" value="ECO:0007669"/>
    <property type="project" value="TreeGrafter"/>
</dbReference>
<dbReference type="Gene3D" id="2.30.40.10">
    <property type="entry name" value="Urease, subunit C, domain 1"/>
    <property type="match status" value="1"/>
</dbReference>
<organism evidence="6 7">
    <name type="scientific">Candidatus Enterocloster excrementigallinarum</name>
    <dbReference type="NCBI Taxonomy" id="2838558"/>
    <lineage>
        <taxon>Bacteria</taxon>
        <taxon>Bacillati</taxon>
        <taxon>Bacillota</taxon>
        <taxon>Clostridia</taxon>
        <taxon>Lachnospirales</taxon>
        <taxon>Lachnospiraceae</taxon>
        <taxon>Enterocloster</taxon>
    </lineage>
</organism>
<reference evidence="6" key="2">
    <citation type="submission" date="2021-04" db="EMBL/GenBank/DDBJ databases">
        <authorList>
            <person name="Gilroy R."/>
        </authorList>
    </citation>
    <scope>NUCLEOTIDE SEQUENCE</scope>
    <source>
        <strain evidence="6">CHK198-12963</strain>
    </source>
</reference>
<feature type="domain" description="Amidohydrolase-related" evidence="5">
    <location>
        <begin position="84"/>
        <end position="444"/>
    </location>
</feature>
<comment type="caution">
    <text evidence="6">The sequence shown here is derived from an EMBL/GenBank/DDBJ whole genome shotgun (WGS) entry which is preliminary data.</text>
</comment>